<dbReference type="InterPro" id="IPR045730">
    <property type="entry name" value="DUF6084"/>
</dbReference>
<dbReference type="Pfam" id="PF19562">
    <property type="entry name" value="DUF6084"/>
    <property type="match status" value="1"/>
</dbReference>
<gene>
    <name evidence="1" type="ORF">FOY51_14545</name>
</gene>
<sequence length="215" mass="23678">MTELTFTVTGVTPEPFAAAPNLSARLRIDENSGETVHAIALRCQVKIEPQKRRYTDAEAAGLLDLFGPRDRWKSTLRSVLWMHAGTMVQGFSGSREVDLPLPCTYDFEVSACKYLHALAETGAPIPLEFLFSGTVFTKGENGFSVAQVPWDRQASYDMPVAAWQELIQTHFPNSGWLRLGHDTIAALAQYKSTRGLLSMEDAVDTLLAGAREVST</sequence>
<proteinExistence type="predicted"/>
<organism evidence="1 2">
    <name type="scientific">Antrihabitans cavernicola</name>
    <dbReference type="NCBI Taxonomy" id="2495913"/>
    <lineage>
        <taxon>Bacteria</taxon>
        <taxon>Bacillati</taxon>
        <taxon>Actinomycetota</taxon>
        <taxon>Actinomycetes</taxon>
        <taxon>Mycobacteriales</taxon>
        <taxon>Nocardiaceae</taxon>
        <taxon>Antrihabitans</taxon>
    </lineage>
</organism>
<dbReference type="RefSeq" id="WP_149430969.1">
    <property type="nucleotide sequence ID" value="NZ_VLNY01000006.1"/>
</dbReference>
<comment type="caution">
    <text evidence="1">The sequence shown here is derived from an EMBL/GenBank/DDBJ whole genome shotgun (WGS) entry which is preliminary data.</text>
</comment>
<reference evidence="1 2" key="1">
    <citation type="submission" date="2019-07" db="EMBL/GenBank/DDBJ databases">
        <title>Rhodococcus cavernicolus sp. nov., isolated from a cave.</title>
        <authorList>
            <person name="Lee S.D."/>
        </authorList>
    </citation>
    <scope>NUCLEOTIDE SEQUENCE [LARGE SCALE GENOMIC DNA]</scope>
    <source>
        <strain evidence="1 2">C1-24</strain>
    </source>
</reference>
<name>A0A5A7S7S1_9NOCA</name>
<dbReference type="AlphaFoldDB" id="A0A5A7S7S1"/>
<dbReference type="OrthoDB" id="115056at2"/>
<evidence type="ECO:0000313" key="2">
    <source>
        <dbReference type="Proteomes" id="UP000322244"/>
    </source>
</evidence>
<dbReference type="EMBL" id="VLNY01000006">
    <property type="protein sequence ID" value="KAA0022208.1"/>
    <property type="molecule type" value="Genomic_DNA"/>
</dbReference>
<evidence type="ECO:0000313" key="1">
    <source>
        <dbReference type="EMBL" id="KAA0022208.1"/>
    </source>
</evidence>
<dbReference type="Proteomes" id="UP000322244">
    <property type="component" value="Unassembled WGS sequence"/>
</dbReference>
<protein>
    <submittedName>
        <fullName evidence="1">Uncharacterized protein</fullName>
    </submittedName>
</protein>
<accession>A0A5A7S7S1</accession>
<keyword evidence="2" id="KW-1185">Reference proteome</keyword>